<dbReference type="GO" id="GO:0016301">
    <property type="term" value="F:kinase activity"/>
    <property type="evidence" value="ECO:0007669"/>
    <property type="project" value="UniProtKB-KW"/>
</dbReference>
<feature type="region of interest" description="Disordered" evidence="1">
    <location>
        <begin position="50"/>
        <end position="107"/>
    </location>
</feature>
<name>A0A5B6V799_9ROSI</name>
<keyword evidence="3" id="KW-1185">Reference proteome</keyword>
<evidence type="ECO:0000313" key="2">
    <source>
        <dbReference type="EMBL" id="KAA3465012.1"/>
    </source>
</evidence>
<protein>
    <submittedName>
        <fullName evidence="2">CTP-dependent diacylglycerol kinase 1</fullName>
    </submittedName>
</protein>
<feature type="compositionally biased region" description="Acidic residues" evidence="1">
    <location>
        <begin position="56"/>
        <end position="70"/>
    </location>
</feature>
<accession>A0A5B6V799</accession>
<keyword evidence="2" id="KW-0808">Transferase</keyword>
<gene>
    <name evidence="2" type="ORF">EPI10_000224</name>
</gene>
<evidence type="ECO:0000313" key="3">
    <source>
        <dbReference type="Proteomes" id="UP000325315"/>
    </source>
</evidence>
<comment type="caution">
    <text evidence="2">The sequence shown here is derived from an EMBL/GenBank/DDBJ whole genome shotgun (WGS) entry which is preliminary data.</text>
</comment>
<dbReference type="PANTHER" id="PTHR37194">
    <property type="entry name" value="T2E6.7-RELATED"/>
    <property type="match status" value="1"/>
</dbReference>
<reference evidence="3" key="1">
    <citation type="journal article" date="2019" name="Plant Biotechnol. J.">
        <title>Genome sequencing of the Australian wild diploid species Gossypium australe highlights disease resistance and delayed gland morphogenesis.</title>
        <authorList>
            <person name="Cai Y."/>
            <person name="Cai X."/>
            <person name="Wang Q."/>
            <person name="Wang P."/>
            <person name="Zhang Y."/>
            <person name="Cai C."/>
            <person name="Xu Y."/>
            <person name="Wang K."/>
            <person name="Zhou Z."/>
            <person name="Wang C."/>
            <person name="Geng S."/>
            <person name="Li B."/>
            <person name="Dong Q."/>
            <person name="Hou Y."/>
            <person name="Wang H."/>
            <person name="Ai P."/>
            <person name="Liu Z."/>
            <person name="Yi F."/>
            <person name="Sun M."/>
            <person name="An G."/>
            <person name="Cheng J."/>
            <person name="Zhang Y."/>
            <person name="Shi Q."/>
            <person name="Xie Y."/>
            <person name="Shi X."/>
            <person name="Chang Y."/>
            <person name="Huang F."/>
            <person name="Chen Y."/>
            <person name="Hong S."/>
            <person name="Mi L."/>
            <person name="Sun Q."/>
            <person name="Zhang L."/>
            <person name="Zhou B."/>
            <person name="Peng R."/>
            <person name="Zhang X."/>
            <person name="Liu F."/>
        </authorList>
    </citation>
    <scope>NUCLEOTIDE SEQUENCE [LARGE SCALE GENOMIC DNA]</scope>
    <source>
        <strain evidence="3">cv. PA1801</strain>
    </source>
</reference>
<dbReference type="PANTHER" id="PTHR37194:SF2">
    <property type="entry name" value="T2E6.7-RELATED"/>
    <property type="match status" value="1"/>
</dbReference>
<dbReference type="Proteomes" id="UP000325315">
    <property type="component" value="Unassembled WGS sequence"/>
</dbReference>
<sequence length="107" mass="12014">MEGQPKVKASLRLGSEFYIVNAKKVDALSEQLSSMKEESMSILKDYITMHNVPNDGPDELVEGSSEDDEEEPKKSNIKPKKAKTTNIKITQKRIKERTPSAYQELSG</sequence>
<keyword evidence="2" id="KW-0418">Kinase</keyword>
<evidence type="ECO:0000256" key="1">
    <source>
        <dbReference type="SAM" id="MobiDB-lite"/>
    </source>
</evidence>
<organism evidence="2 3">
    <name type="scientific">Gossypium australe</name>
    <dbReference type="NCBI Taxonomy" id="47621"/>
    <lineage>
        <taxon>Eukaryota</taxon>
        <taxon>Viridiplantae</taxon>
        <taxon>Streptophyta</taxon>
        <taxon>Embryophyta</taxon>
        <taxon>Tracheophyta</taxon>
        <taxon>Spermatophyta</taxon>
        <taxon>Magnoliopsida</taxon>
        <taxon>eudicotyledons</taxon>
        <taxon>Gunneridae</taxon>
        <taxon>Pentapetalae</taxon>
        <taxon>rosids</taxon>
        <taxon>malvids</taxon>
        <taxon>Malvales</taxon>
        <taxon>Malvaceae</taxon>
        <taxon>Malvoideae</taxon>
        <taxon>Gossypium</taxon>
    </lineage>
</organism>
<dbReference type="EMBL" id="SMMG02000007">
    <property type="protein sequence ID" value="KAA3465012.1"/>
    <property type="molecule type" value="Genomic_DNA"/>
</dbReference>
<dbReference type="AlphaFoldDB" id="A0A5B6V799"/>
<proteinExistence type="predicted"/>
<dbReference type="OrthoDB" id="653441at2759"/>